<dbReference type="KEGG" id="bmei:Spa11_39120"/>
<keyword evidence="2" id="KW-1185">Reference proteome</keyword>
<sequence length="170" mass="19903">MSSCNCIEFADLELLRKEISSRAKHTKQLISLLKHRCTDSSEEHWLLECESCSQYWQRSLAWNWGNIPYLFRVPPINDLEWADRPFVQPDELLIFLAVVGKFYREKCSVLGVSNCKIDDCDSPNVKFSTFCKRHHIEHLQANNLLPRFPIGRWFAPYEEANFRIPGLGEI</sequence>
<reference evidence="1 2" key="1">
    <citation type="submission" date="2019-02" db="EMBL/GenBank/DDBJ databases">
        <title>Deep-cultivation of Planctomycetes and their phenomic and genomic characterization uncovers novel biology.</title>
        <authorList>
            <person name="Wiegand S."/>
            <person name="Jogler M."/>
            <person name="Boedeker C."/>
            <person name="Pinto D."/>
            <person name="Vollmers J."/>
            <person name="Rivas-Marin E."/>
            <person name="Kohn T."/>
            <person name="Peeters S.H."/>
            <person name="Heuer A."/>
            <person name="Rast P."/>
            <person name="Oberbeckmann S."/>
            <person name="Bunk B."/>
            <person name="Jeske O."/>
            <person name="Meyerdierks A."/>
            <person name="Storesund J.E."/>
            <person name="Kallscheuer N."/>
            <person name="Luecker S."/>
            <person name="Lage O.M."/>
            <person name="Pohl T."/>
            <person name="Merkel B.J."/>
            <person name="Hornburger P."/>
            <person name="Mueller R.-W."/>
            <person name="Bruemmer F."/>
            <person name="Labrenz M."/>
            <person name="Spormann A.M."/>
            <person name="Op den Camp H."/>
            <person name="Overmann J."/>
            <person name="Amann R."/>
            <person name="Jetten M.S.M."/>
            <person name="Mascher T."/>
            <person name="Medema M.H."/>
            <person name="Devos D.P."/>
            <person name="Kaster A.-K."/>
            <person name="Ovreas L."/>
            <person name="Rohde M."/>
            <person name="Galperin M.Y."/>
            <person name="Jogler C."/>
        </authorList>
    </citation>
    <scope>NUCLEOTIDE SEQUENCE [LARGE SCALE GENOMIC DNA]</scope>
    <source>
        <strain evidence="1 2">Spa11</strain>
    </source>
</reference>
<evidence type="ECO:0000313" key="1">
    <source>
        <dbReference type="EMBL" id="QDV75692.1"/>
    </source>
</evidence>
<organism evidence="1 2">
    <name type="scientific">Botrimarina mediterranea</name>
    <dbReference type="NCBI Taxonomy" id="2528022"/>
    <lineage>
        <taxon>Bacteria</taxon>
        <taxon>Pseudomonadati</taxon>
        <taxon>Planctomycetota</taxon>
        <taxon>Planctomycetia</taxon>
        <taxon>Pirellulales</taxon>
        <taxon>Lacipirellulaceae</taxon>
        <taxon>Botrimarina</taxon>
    </lineage>
</organism>
<dbReference type="Proteomes" id="UP000316426">
    <property type="component" value="Chromosome"/>
</dbReference>
<accession>A0A518KD27</accession>
<evidence type="ECO:0000313" key="2">
    <source>
        <dbReference type="Proteomes" id="UP000316426"/>
    </source>
</evidence>
<gene>
    <name evidence="1" type="ORF">Spa11_39120</name>
</gene>
<name>A0A518KD27_9BACT</name>
<proteinExistence type="predicted"/>
<dbReference type="AlphaFoldDB" id="A0A518KD27"/>
<dbReference type="EMBL" id="CP036349">
    <property type="protein sequence ID" value="QDV75692.1"/>
    <property type="molecule type" value="Genomic_DNA"/>
</dbReference>
<protein>
    <submittedName>
        <fullName evidence="1">Uncharacterized protein</fullName>
    </submittedName>
</protein>